<dbReference type="GO" id="GO:0016706">
    <property type="term" value="F:2-oxoglutarate-dependent dioxygenase activity"/>
    <property type="evidence" value="ECO:0007669"/>
    <property type="project" value="UniProtKB-ARBA"/>
</dbReference>
<dbReference type="Proteomes" id="UP000272528">
    <property type="component" value="Chromosome"/>
</dbReference>
<dbReference type="Gene3D" id="2.60.120.620">
    <property type="entry name" value="q2cbj1_9rhob like domain"/>
    <property type="match status" value="1"/>
</dbReference>
<accession>A0A3S9AB00</accession>
<name>A0A3S9AB00_9BACL</name>
<keyword evidence="1" id="KW-0560">Oxidoreductase</keyword>
<dbReference type="RefSeq" id="WP_126018996.1">
    <property type="nucleotide sequence ID" value="NZ_CP034437.1"/>
</dbReference>
<dbReference type="GO" id="GO:0005506">
    <property type="term" value="F:iron ion binding"/>
    <property type="evidence" value="ECO:0007669"/>
    <property type="project" value="UniProtKB-ARBA"/>
</dbReference>
<dbReference type="AlphaFoldDB" id="A0A3S9AB00"/>
<dbReference type="KEGG" id="palb:EJC50_26810"/>
<sequence length="247" mass="27924">MIVTHKEVEQYNRDGFVMVKDLFTKNEVNRLIQEIEGGDRVAGTTYSADDSSGRKAKLAIWFELGSDVWSSVSICPRIINNVRILMGEDAAFFHGKVMLKEAKSGGAWEWHQDYGYWYDQGFIYPNMMSVFIALDPATRENGCLQVLRGSHKLGRLEHGKVGAQTGADPRRIHQVQDMFELMHCEMEPGTALFFHSNLLHASAPNMSEHHRRTFITCYNATSNPVLQGETLKYFGTCPVGSDDWLAN</sequence>
<evidence type="ECO:0000313" key="1">
    <source>
        <dbReference type="EMBL" id="AZN42902.1"/>
    </source>
</evidence>
<dbReference type="Pfam" id="PF05721">
    <property type="entry name" value="PhyH"/>
    <property type="match status" value="1"/>
</dbReference>
<organism evidence="1 2">
    <name type="scientific">Paenibacillus albus</name>
    <dbReference type="NCBI Taxonomy" id="2495582"/>
    <lineage>
        <taxon>Bacteria</taxon>
        <taxon>Bacillati</taxon>
        <taxon>Bacillota</taxon>
        <taxon>Bacilli</taxon>
        <taxon>Bacillales</taxon>
        <taxon>Paenibacillaceae</taxon>
        <taxon>Paenibacillus</taxon>
    </lineage>
</organism>
<gene>
    <name evidence="1" type="ORF">EJC50_26810</name>
</gene>
<protein>
    <submittedName>
        <fullName evidence="1">Phytanoyl-CoA dioxygenase family protein</fullName>
    </submittedName>
</protein>
<dbReference type="PANTHER" id="PTHR20883">
    <property type="entry name" value="PHYTANOYL-COA DIOXYGENASE DOMAIN CONTAINING 1"/>
    <property type="match status" value="1"/>
</dbReference>
<proteinExistence type="predicted"/>
<dbReference type="InterPro" id="IPR008775">
    <property type="entry name" value="Phytyl_CoA_dOase-like"/>
</dbReference>
<dbReference type="EMBL" id="CP034437">
    <property type="protein sequence ID" value="AZN42902.1"/>
    <property type="molecule type" value="Genomic_DNA"/>
</dbReference>
<reference evidence="2" key="1">
    <citation type="submission" date="2018-12" db="EMBL/GenBank/DDBJ databases">
        <title>Genome sequence of Peanibacillus sp.</title>
        <authorList>
            <person name="Subramani G."/>
            <person name="Srinivasan S."/>
            <person name="Kim M.K."/>
        </authorList>
    </citation>
    <scope>NUCLEOTIDE SEQUENCE [LARGE SCALE GENOMIC DNA]</scope>
    <source>
        <strain evidence="2">18JY67-1</strain>
    </source>
</reference>
<keyword evidence="1" id="KW-0223">Dioxygenase</keyword>
<dbReference type="SUPFAM" id="SSF51197">
    <property type="entry name" value="Clavaminate synthase-like"/>
    <property type="match status" value="1"/>
</dbReference>
<evidence type="ECO:0000313" key="2">
    <source>
        <dbReference type="Proteomes" id="UP000272528"/>
    </source>
</evidence>
<keyword evidence="2" id="KW-1185">Reference proteome</keyword>
<dbReference type="PANTHER" id="PTHR20883:SF48">
    <property type="entry name" value="ECTOINE DIOXYGENASE"/>
    <property type="match status" value="1"/>
</dbReference>
<dbReference type="OrthoDB" id="9791262at2"/>